<proteinExistence type="predicted"/>
<dbReference type="EMBL" id="CAADFI010000067">
    <property type="protein sequence ID" value="VFJ94823.1"/>
    <property type="molecule type" value="Genomic_DNA"/>
</dbReference>
<dbReference type="EMBL" id="CAADFG010000069">
    <property type="protein sequence ID" value="VFJ94291.1"/>
    <property type="molecule type" value="Genomic_DNA"/>
</dbReference>
<evidence type="ECO:0000313" key="3">
    <source>
        <dbReference type="EMBL" id="VFJ94823.1"/>
    </source>
</evidence>
<feature type="region of interest" description="Disordered" evidence="1">
    <location>
        <begin position="138"/>
        <end position="173"/>
    </location>
</feature>
<organism evidence="3">
    <name type="scientific">Candidatus Kentrum eta</name>
    <dbReference type="NCBI Taxonomy" id="2126337"/>
    <lineage>
        <taxon>Bacteria</taxon>
        <taxon>Pseudomonadati</taxon>
        <taxon>Pseudomonadota</taxon>
        <taxon>Gammaproteobacteria</taxon>
        <taxon>Candidatus Kentrum</taxon>
    </lineage>
</organism>
<protein>
    <submittedName>
        <fullName evidence="3">Uncharacterized protein</fullName>
    </submittedName>
</protein>
<evidence type="ECO:0000313" key="2">
    <source>
        <dbReference type="EMBL" id="VFJ94291.1"/>
    </source>
</evidence>
<evidence type="ECO:0000256" key="1">
    <source>
        <dbReference type="SAM" id="MobiDB-lite"/>
    </source>
</evidence>
<evidence type="ECO:0000313" key="4">
    <source>
        <dbReference type="EMBL" id="VFK01298.1"/>
    </source>
</evidence>
<feature type="region of interest" description="Disordered" evidence="1">
    <location>
        <begin position="193"/>
        <end position="217"/>
    </location>
</feature>
<gene>
    <name evidence="2" type="ORF">BECKH772A_GA0070896_1006911</name>
    <name evidence="3" type="ORF">BECKH772B_GA0070898_1006711</name>
    <name evidence="4" type="ORF">BECKH772C_GA0070978_1006211</name>
</gene>
<name>A0A450UQH7_9GAMM</name>
<dbReference type="EMBL" id="CAADFJ010000062">
    <property type="protein sequence ID" value="VFK01298.1"/>
    <property type="molecule type" value="Genomic_DNA"/>
</dbReference>
<dbReference type="AlphaFoldDB" id="A0A450UQH7"/>
<reference evidence="3" key="1">
    <citation type="submission" date="2019-02" db="EMBL/GenBank/DDBJ databases">
        <authorList>
            <person name="Gruber-Vodicka R. H."/>
            <person name="Seah K. B. B."/>
        </authorList>
    </citation>
    <scope>NUCLEOTIDE SEQUENCE</scope>
    <source>
        <strain evidence="4">BECK_SA2B12</strain>
        <strain evidence="2">BECK_SA2B15</strain>
        <strain evidence="3">BECK_SA2B20</strain>
    </source>
</reference>
<sequence>MARLMYHARGECGNGKPEIGGVALAGWAHRGAPRRVERFPGRAGDAARRAGPVTCMASSFTPMAYPMIRLAGRIACKTGQAIRKAGRMVRMAYPVIGRAIQGVRGACRGMGETGFLASRLLFFGILYFQSKYISGEASPGTDEGLSGQSDKVEVGSRRNGIRSGPNRIPSHPFMDRQIIPLCSRQAYPRFSLPSLATGSRQPGRATNKLPGLQGHGW</sequence>
<accession>A0A450UQH7</accession>